<proteinExistence type="predicted"/>
<gene>
    <name evidence="2" type="ORF">SMB34_07120</name>
</gene>
<keyword evidence="3" id="KW-1185">Reference proteome</keyword>
<comment type="caution">
    <text evidence="2">The sequence shown here is derived from an EMBL/GenBank/DDBJ whole genome shotgun (WGS) entry which is preliminary data.</text>
</comment>
<dbReference type="Gene3D" id="3.40.190.10">
    <property type="entry name" value="Periplasmic binding protein-like II"/>
    <property type="match status" value="2"/>
</dbReference>
<evidence type="ECO:0008006" key="4">
    <source>
        <dbReference type="Google" id="ProtNLM"/>
    </source>
</evidence>
<evidence type="ECO:0000313" key="2">
    <source>
        <dbReference type="EMBL" id="KEO52401.1"/>
    </source>
</evidence>
<name>A0ABR4TJB3_9PROT</name>
<organism evidence="2 3">
    <name type="scientific">Thalassospira permensis NBRC 106175</name>
    <dbReference type="NCBI Taxonomy" id="1353532"/>
    <lineage>
        <taxon>Bacteria</taxon>
        <taxon>Pseudomonadati</taxon>
        <taxon>Pseudomonadota</taxon>
        <taxon>Alphaproteobacteria</taxon>
        <taxon>Rhodospirillales</taxon>
        <taxon>Thalassospiraceae</taxon>
        <taxon>Thalassospira</taxon>
    </lineage>
</organism>
<dbReference type="SUPFAM" id="SSF53850">
    <property type="entry name" value="Periplasmic binding protein-like II"/>
    <property type="match status" value="1"/>
</dbReference>
<accession>A0ABR4TJB3</accession>
<feature type="chain" id="PRO_5046893894" description="Solute-binding protein family 3/N-terminal domain-containing protein" evidence="1">
    <location>
        <begin position="28"/>
        <end position="274"/>
    </location>
</feature>
<feature type="signal peptide" evidence="1">
    <location>
        <begin position="1"/>
        <end position="27"/>
    </location>
</feature>
<keyword evidence="1" id="KW-0732">Signal</keyword>
<protein>
    <recommendedName>
        <fullName evidence="4">Solute-binding protein family 3/N-terminal domain-containing protein</fullName>
    </recommendedName>
</protein>
<dbReference type="EMBL" id="AUNC01000045">
    <property type="protein sequence ID" value="KEO52401.1"/>
    <property type="molecule type" value="Genomic_DNA"/>
</dbReference>
<evidence type="ECO:0000256" key="1">
    <source>
        <dbReference type="SAM" id="SignalP"/>
    </source>
</evidence>
<dbReference type="Proteomes" id="UP000027463">
    <property type="component" value="Unassembled WGS sequence"/>
</dbReference>
<sequence>MHKIPYLICLFLFCLVAGMPATGRAGAARISVVMPYIPMMAESPARGTFIRMYQEVAARTGQKIIIDILPPRRAVQSFVAGEYDALGAFPSLSELPVSLASVPYYLRENLIFYKPGQFGQNAITSPDGLAGLRVGLSAYHYPPAIINRQDVDFERVPSDHSLLSMIANNRLDAAIIERSSGLHIRDQLGLAGVIDTLDIPLTTENVFSLFQANREGIENRAIFNRAVYDMLCDGTLAGIFGRSDVLPDISLLERDLPHESWRNDCLPSLPGSTR</sequence>
<evidence type="ECO:0000313" key="3">
    <source>
        <dbReference type="Proteomes" id="UP000027463"/>
    </source>
</evidence>
<reference evidence="2 3" key="1">
    <citation type="submission" date="2013-07" db="EMBL/GenBank/DDBJ databases">
        <title>Thalassospira permensis NBRC 106175 Genome Sequencing.</title>
        <authorList>
            <person name="Lai Q."/>
            <person name="Shao Z."/>
        </authorList>
    </citation>
    <scope>NUCLEOTIDE SEQUENCE [LARGE SCALE GENOMIC DNA]</scope>
    <source>
        <strain evidence="2 3">NBRC 106175</strain>
    </source>
</reference>